<feature type="compositionally biased region" description="Low complexity" evidence="1">
    <location>
        <begin position="256"/>
        <end position="268"/>
    </location>
</feature>
<protein>
    <recommendedName>
        <fullName evidence="2">R3H domain-containing protein</fullName>
    </recommendedName>
</protein>
<reference evidence="3 4" key="1">
    <citation type="submission" date="2024-04" db="EMBL/GenBank/DDBJ databases">
        <authorList>
            <consortium name="Genoscope - CEA"/>
            <person name="William W."/>
        </authorList>
    </citation>
    <scope>NUCLEOTIDE SEQUENCE [LARGE SCALE GENOMIC DNA]</scope>
</reference>
<dbReference type="PANTHER" id="PTHR13498:SF3">
    <property type="entry name" value="SPERM-ASSOCIATED ANTIGEN 7"/>
    <property type="match status" value="1"/>
</dbReference>
<dbReference type="AlphaFoldDB" id="A0AAV2HF93"/>
<dbReference type="PANTHER" id="PTHR13498">
    <property type="entry name" value="SPERM ASSOCIATED ANTIGEN 7"/>
    <property type="match status" value="1"/>
</dbReference>
<dbReference type="SMART" id="SM00393">
    <property type="entry name" value="R3H"/>
    <property type="match status" value="1"/>
</dbReference>
<accession>A0AAV2HF93</accession>
<dbReference type="PIRSF" id="PIRSF037943">
    <property type="entry name" value="Sperm-assoc_antigen_PAG7"/>
    <property type="match status" value="1"/>
</dbReference>
<feature type="domain" description="R3H" evidence="2">
    <location>
        <begin position="45"/>
        <end position="108"/>
    </location>
</feature>
<feature type="region of interest" description="Disordered" evidence="1">
    <location>
        <begin position="1"/>
        <end position="27"/>
    </location>
</feature>
<evidence type="ECO:0000313" key="4">
    <source>
        <dbReference type="Proteomes" id="UP001497497"/>
    </source>
</evidence>
<evidence type="ECO:0000313" key="3">
    <source>
        <dbReference type="EMBL" id="CAL1532612.1"/>
    </source>
</evidence>
<dbReference type="Proteomes" id="UP001497497">
    <property type="component" value="Unassembled WGS sequence"/>
</dbReference>
<gene>
    <name evidence="3" type="ORF">GSLYS_00006630001</name>
</gene>
<proteinExistence type="predicted"/>
<dbReference type="Pfam" id="PF01424">
    <property type="entry name" value="R3H"/>
    <property type="match status" value="1"/>
</dbReference>
<dbReference type="PROSITE" id="PS51061">
    <property type="entry name" value="R3H"/>
    <property type="match status" value="1"/>
</dbReference>
<dbReference type="InterPro" id="IPR036867">
    <property type="entry name" value="R3H_dom_sf"/>
</dbReference>
<name>A0AAV2HF93_LYMST</name>
<dbReference type="EMBL" id="CAXITT010000120">
    <property type="protein sequence ID" value="CAL1532612.1"/>
    <property type="molecule type" value="Genomic_DNA"/>
</dbReference>
<keyword evidence="4" id="KW-1185">Reference proteome</keyword>
<dbReference type="GO" id="GO:0003676">
    <property type="term" value="F:nucleic acid binding"/>
    <property type="evidence" value="ECO:0007669"/>
    <property type="project" value="UniProtKB-UniRule"/>
</dbReference>
<sequence>MADLLGSILGSMEKPPSVGTDERKKAKAQKVLIEKQQEAEKKLLDSFRQKIQKRIHEFIKDGNLEKLKIEPMEKVQRAIVHDVAELAGLASFSFGLEEEDRYVMLWKKEFAPTDEELQAYRRGEEWDPEKAKELLKQKVVNKLNALWPVLFQELEEALEKGRPSDPTKDIPASNYRDKYKHLIGDEAAKEAARGLVSNTSYGFVPSKNKQDSRTIEQVLADTRAKKRRKMEEISPESSTPSPGDHVTSSSTQPYPSADTSQHSSSDSA</sequence>
<organism evidence="3 4">
    <name type="scientific">Lymnaea stagnalis</name>
    <name type="common">Great pond snail</name>
    <name type="synonym">Helix stagnalis</name>
    <dbReference type="NCBI Taxonomy" id="6523"/>
    <lineage>
        <taxon>Eukaryota</taxon>
        <taxon>Metazoa</taxon>
        <taxon>Spiralia</taxon>
        <taxon>Lophotrochozoa</taxon>
        <taxon>Mollusca</taxon>
        <taxon>Gastropoda</taxon>
        <taxon>Heterobranchia</taxon>
        <taxon>Euthyneura</taxon>
        <taxon>Panpulmonata</taxon>
        <taxon>Hygrophila</taxon>
        <taxon>Lymnaeoidea</taxon>
        <taxon>Lymnaeidae</taxon>
        <taxon>Lymnaea</taxon>
    </lineage>
</organism>
<dbReference type="Gene3D" id="3.30.1370.50">
    <property type="entry name" value="R3H-like domain"/>
    <property type="match status" value="1"/>
</dbReference>
<evidence type="ECO:0000256" key="1">
    <source>
        <dbReference type="SAM" id="MobiDB-lite"/>
    </source>
</evidence>
<comment type="caution">
    <text evidence="3">The sequence shown here is derived from an EMBL/GenBank/DDBJ whole genome shotgun (WGS) entry which is preliminary data.</text>
</comment>
<evidence type="ECO:0000259" key="2">
    <source>
        <dbReference type="PROSITE" id="PS51061"/>
    </source>
</evidence>
<dbReference type="InterPro" id="IPR017330">
    <property type="entry name" value="SPAG7"/>
</dbReference>
<dbReference type="SUPFAM" id="SSF82708">
    <property type="entry name" value="R3H domain"/>
    <property type="match status" value="1"/>
</dbReference>
<dbReference type="InterPro" id="IPR001374">
    <property type="entry name" value="R3H_dom"/>
</dbReference>
<feature type="region of interest" description="Disordered" evidence="1">
    <location>
        <begin position="199"/>
        <end position="268"/>
    </location>
</feature>